<dbReference type="InterPro" id="IPR049492">
    <property type="entry name" value="BD-FAE-like_dom"/>
</dbReference>
<evidence type="ECO:0000256" key="2">
    <source>
        <dbReference type="ARBA" id="ARBA00023079"/>
    </source>
</evidence>
<gene>
    <name evidence="5" type="ORF">PCANC_26128</name>
</gene>
<evidence type="ECO:0000259" key="4">
    <source>
        <dbReference type="Pfam" id="PF20434"/>
    </source>
</evidence>
<comment type="pathway">
    <text evidence="3">Amino-acid degradation; L-tryptophan degradation via kynurenine pathway; L-kynurenine from L-tryptophan: step 2/2.</text>
</comment>
<dbReference type="GO" id="GO:0004061">
    <property type="term" value="F:arylformamidase activity"/>
    <property type="evidence" value="ECO:0007669"/>
    <property type="project" value="UniProtKB-UniRule"/>
</dbReference>
<feature type="active site" evidence="3">
    <location>
        <position position="263"/>
    </location>
</feature>
<protein>
    <recommendedName>
        <fullName evidence="3">Kynurenine formamidase</fullName>
        <shortName evidence="3">KFA</shortName>
        <shortName evidence="3">KFase</shortName>
        <ecNumber evidence="3">3.5.1.9</ecNumber>
    </recommendedName>
    <alternativeName>
        <fullName evidence="3">Arylformamidase</fullName>
    </alternativeName>
    <alternativeName>
        <fullName evidence="3">N-formylkynurenine formamidase</fullName>
        <shortName evidence="3">FKF</shortName>
    </alternativeName>
</protein>
<dbReference type="EMBL" id="PGCJ01001144">
    <property type="protein sequence ID" value="PLW08730.1"/>
    <property type="molecule type" value="Genomic_DNA"/>
</dbReference>
<dbReference type="AlphaFoldDB" id="A0A2N5S672"/>
<comment type="subunit">
    <text evidence="3">Homodimer.</text>
</comment>
<dbReference type="Proteomes" id="UP000235388">
    <property type="component" value="Unassembled WGS sequence"/>
</dbReference>
<comment type="catalytic activity">
    <reaction evidence="3">
        <text>N-formyl-L-kynurenine + H2O = L-kynurenine + formate + H(+)</text>
        <dbReference type="Rhea" id="RHEA:13009"/>
        <dbReference type="ChEBI" id="CHEBI:15377"/>
        <dbReference type="ChEBI" id="CHEBI:15378"/>
        <dbReference type="ChEBI" id="CHEBI:15740"/>
        <dbReference type="ChEBI" id="CHEBI:57959"/>
        <dbReference type="ChEBI" id="CHEBI:58629"/>
        <dbReference type="EC" id="3.5.1.9"/>
    </reaction>
</comment>
<feature type="short sequence motif" description="HGGXW" evidence="3">
    <location>
        <begin position="43"/>
        <end position="47"/>
    </location>
</feature>
<name>A0A2N5S672_9BASI</name>
<dbReference type="InterPro" id="IPR050300">
    <property type="entry name" value="GDXG_lipolytic_enzyme"/>
</dbReference>
<dbReference type="PANTHER" id="PTHR48081:SF33">
    <property type="entry name" value="KYNURENINE FORMAMIDASE"/>
    <property type="match status" value="1"/>
</dbReference>
<dbReference type="InterPro" id="IPR029058">
    <property type="entry name" value="AB_hydrolase_fold"/>
</dbReference>
<comment type="function">
    <text evidence="3">Catalyzes the hydrolysis of N-formyl-L-kynurenine to L-kynurenine, the second step in the kynurenine pathway of tryptophan degradation. Kynurenine may be further oxidized to nicotinic acid, NAD(H) and NADP(H). Required for elimination of toxic metabolites.</text>
</comment>
<dbReference type="SUPFAM" id="SSF53474">
    <property type="entry name" value="alpha/beta-Hydrolases"/>
    <property type="match status" value="1"/>
</dbReference>
<dbReference type="GO" id="GO:0034354">
    <property type="term" value="P:'de novo' NAD+ biosynthetic process from L-tryptophan"/>
    <property type="evidence" value="ECO:0007669"/>
    <property type="project" value="UniProtKB-UniRule"/>
</dbReference>
<evidence type="ECO:0000313" key="6">
    <source>
        <dbReference type="Proteomes" id="UP000235388"/>
    </source>
</evidence>
<evidence type="ECO:0000313" key="5">
    <source>
        <dbReference type="EMBL" id="PLW08730.1"/>
    </source>
</evidence>
<dbReference type="Pfam" id="PF20434">
    <property type="entry name" value="BD-FAE"/>
    <property type="match status" value="1"/>
</dbReference>
<dbReference type="PANTHER" id="PTHR48081">
    <property type="entry name" value="AB HYDROLASE SUPERFAMILY PROTEIN C4A8.06C"/>
    <property type="match status" value="1"/>
</dbReference>
<comment type="caution">
    <text evidence="5">The sequence shown here is derived from an EMBL/GenBank/DDBJ whole genome shotgun (WGS) entry which is preliminary data.</text>
</comment>
<comment type="domain">
    <text evidence="3">The main chain amide nitrogen atoms of the second glycine and its adjacent residue in the HGGXW motif define the oxyanion hole, and stabilize the oxyanion that forms during the nucleophilic attack by the catalytic serine during substrate cleavage.</text>
</comment>
<keyword evidence="1 3" id="KW-0378">Hydrolase</keyword>
<dbReference type="Gene3D" id="3.40.50.1820">
    <property type="entry name" value="alpha/beta hydrolase"/>
    <property type="match status" value="1"/>
</dbReference>
<sequence>MTSNHRLLGNLTYPGGIPPYQCFDVYIPSTAPPSLDQLIIYVHGGAWRSGDKANAHSIGLIRNLSDHFPTAAICSVNYRLSIGKVNPTSDVKHPSHNMDVARAINHAISLPELKNTQNVFLIGHSVGAFMCLSLAGILEPSCPEAPHLSSSTCEKIRGLVLIDGIYDLVKLLEQYPEYKEFVVAAFGEETCDRLQDLQQASPLSWTPKVVDPKTLPRILVLHSRQDSLLTILQSELAATALKSKLSLGDNDVETDFDSVSGDHDDLLLSPKLGSRIKSFIDGNSD</sequence>
<evidence type="ECO:0000256" key="3">
    <source>
        <dbReference type="HAMAP-Rule" id="MF_03014"/>
    </source>
</evidence>
<feature type="active site" evidence="3">
    <location>
        <position position="226"/>
    </location>
</feature>
<keyword evidence="2 3" id="KW-0823">Tryptophan catabolism</keyword>
<feature type="domain" description="BD-FAE-like" evidence="4">
    <location>
        <begin position="24"/>
        <end position="240"/>
    </location>
</feature>
<dbReference type="InterPro" id="IPR027519">
    <property type="entry name" value="KFase_ver/fungi-typ"/>
</dbReference>
<evidence type="ECO:0000256" key="1">
    <source>
        <dbReference type="ARBA" id="ARBA00022801"/>
    </source>
</evidence>
<dbReference type="UniPathway" id="UPA00333">
    <property type="reaction ID" value="UER00454"/>
</dbReference>
<dbReference type="EC" id="3.5.1.9" evidence="3"/>
<keyword evidence="6" id="KW-1185">Reference proteome</keyword>
<reference evidence="5 6" key="1">
    <citation type="submission" date="2017-11" db="EMBL/GenBank/DDBJ databases">
        <title>De novo assembly and phasing of dikaryotic genomes from two isolates of Puccinia coronata f. sp. avenae, the causal agent of oat crown rust.</title>
        <authorList>
            <person name="Miller M.E."/>
            <person name="Zhang Y."/>
            <person name="Omidvar V."/>
            <person name="Sperschneider J."/>
            <person name="Schwessinger B."/>
            <person name="Raley C."/>
            <person name="Palmer J.M."/>
            <person name="Garnica D."/>
            <person name="Upadhyaya N."/>
            <person name="Rathjen J."/>
            <person name="Taylor J.M."/>
            <person name="Park R.F."/>
            <person name="Dodds P.N."/>
            <person name="Hirsch C.D."/>
            <person name="Kianian S.F."/>
            <person name="Figueroa M."/>
        </authorList>
    </citation>
    <scope>NUCLEOTIDE SEQUENCE [LARGE SCALE GENOMIC DNA]</scope>
    <source>
        <strain evidence="5">12NC29</strain>
    </source>
</reference>
<organism evidence="5 6">
    <name type="scientific">Puccinia coronata f. sp. avenae</name>
    <dbReference type="NCBI Taxonomy" id="200324"/>
    <lineage>
        <taxon>Eukaryota</taxon>
        <taxon>Fungi</taxon>
        <taxon>Dikarya</taxon>
        <taxon>Basidiomycota</taxon>
        <taxon>Pucciniomycotina</taxon>
        <taxon>Pucciniomycetes</taxon>
        <taxon>Pucciniales</taxon>
        <taxon>Pucciniaceae</taxon>
        <taxon>Puccinia</taxon>
    </lineage>
</organism>
<dbReference type="OrthoDB" id="6495301at2759"/>
<dbReference type="STRING" id="200324.A0A2N5S672"/>
<accession>A0A2N5S672</accession>
<comment type="similarity">
    <text evidence="3">Belongs to the kynurenine formamidase family.</text>
</comment>
<dbReference type="HAMAP" id="MF_03014">
    <property type="entry name" value="KFase"/>
    <property type="match status" value="1"/>
</dbReference>
<proteinExistence type="inferred from homology"/>
<feature type="active site" description="Nucleophile" evidence="3">
    <location>
        <position position="125"/>
    </location>
</feature>
<dbReference type="GO" id="GO:0019441">
    <property type="term" value="P:L-tryptophan catabolic process to kynurenine"/>
    <property type="evidence" value="ECO:0007669"/>
    <property type="project" value="UniProtKB-UniRule"/>
</dbReference>